<dbReference type="Gene3D" id="1.10.260.40">
    <property type="entry name" value="lambda repressor-like DNA-binding domains"/>
    <property type="match status" value="1"/>
</dbReference>
<reference evidence="6 7" key="1">
    <citation type="submission" date="2019-06" db="EMBL/GenBank/DDBJ databases">
        <title>Whole genome shotgun sequence of Vibrio inusitatus NBRC 102082.</title>
        <authorList>
            <person name="Hosoyama A."/>
            <person name="Uohara A."/>
            <person name="Ohji S."/>
            <person name="Ichikawa N."/>
        </authorList>
    </citation>
    <scope>NUCLEOTIDE SEQUENCE [LARGE SCALE GENOMIC DNA]</scope>
    <source>
        <strain evidence="6 7">NBRC 102082</strain>
    </source>
</reference>
<dbReference type="PANTHER" id="PTHR30146">
    <property type="entry name" value="LACI-RELATED TRANSCRIPTIONAL REPRESSOR"/>
    <property type="match status" value="1"/>
</dbReference>
<keyword evidence="2" id="KW-0805">Transcription regulation</keyword>
<organism evidence="6 7">
    <name type="scientific">Vibrio inusitatus NBRC 102082</name>
    <dbReference type="NCBI Taxonomy" id="1219070"/>
    <lineage>
        <taxon>Bacteria</taxon>
        <taxon>Pseudomonadati</taxon>
        <taxon>Pseudomonadota</taxon>
        <taxon>Gammaproteobacteria</taxon>
        <taxon>Vibrionales</taxon>
        <taxon>Vibrionaceae</taxon>
        <taxon>Vibrio</taxon>
    </lineage>
</organism>
<keyword evidence="7" id="KW-1185">Reference proteome</keyword>
<evidence type="ECO:0000313" key="6">
    <source>
        <dbReference type="EMBL" id="GEA49860.1"/>
    </source>
</evidence>
<dbReference type="InterPro" id="IPR010982">
    <property type="entry name" value="Lambda_DNA-bd_dom_sf"/>
</dbReference>
<dbReference type="Proteomes" id="UP000318717">
    <property type="component" value="Unassembled WGS sequence"/>
</dbReference>
<dbReference type="SUPFAM" id="SSF53822">
    <property type="entry name" value="Periplasmic binding protein-like I"/>
    <property type="match status" value="1"/>
</dbReference>
<keyword evidence="4" id="KW-0804">Transcription</keyword>
<evidence type="ECO:0000256" key="3">
    <source>
        <dbReference type="ARBA" id="ARBA00023125"/>
    </source>
</evidence>
<comment type="caution">
    <text evidence="6">The sequence shown here is derived from an EMBL/GenBank/DDBJ whole genome shotgun (WGS) entry which is preliminary data.</text>
</comment>
<dbReference type="OrthoDB" id="5681588at2"/>
<dbReference type="SUPFAM" id="SSF47413">
    <property type="entry name" value="lambda repressor-like DNA-binding domains"/>
    <property type="match status" value="1"/>
</dbReference>
<dbReference type="Gene3D" id="3.40.50.2300">
    <property type="match status" value="2"/>
</dbReference>
<evidence type="ECO:0000256" key="4">
    <source>
        <dbReference type="ARBA" id="ARBA00023163"/>
    </source>
</evidence>
<evidence type="ECO:0000313" key="7">
    <source>
        <dbReference type="Proteomes" id="UP000318717"/>
    </source>
</evidence>
<evidence type="ECO:0000259" key="5">
    <source>
        <dbReference type="PROSITE" id="PS50932"/>
    </source>
</evidence>
<sequence length="333" mass="36391">MKKPTVYDIARHAGVSVSTVSRFNNQTGYITREKVQAIEQAISALGFNAKTTKHHGNKARSMKIGVIVPTFDNSYFASILNGMSHCAQGSAYSLRIESSRFSKIREQKIIKQMLDLDVDALVLVVSLLNEDEIKRLVGHLPILIVAGSDKGSLPILKIDNVIAGKIATNHLIQLGHTKIVHAYGRLNEGPDAKDRLEGYKQSLLEAGLQIDPRLIVDGGYYTEPSCNAVIQLIKDDIPFSAVFAANDLSAYGVIQALKEHNINVPQQISVIGFDDLYTSAIFTPALTTIRQPLYDIGTIALDHICDIMSNNADTPFIPPVELIIRGSTSKAVN</sequence>
<dbReference type="GO" id="GO:0000976">
    <property type="term" value="F:transcription cis-regulatory region binding"/>
    <property type="evidence" value="ECO:0007669"/>
    <property type="project" value="TreeGrafter"/>
</dbReference>
<dbReference type="AlphaFoldDB" id="A0A4Y3HSY6"/>
<dbReference type="PROSITE" id="PS50932">
    <property type="entry name" value="HTH_LACI_2"/>
    <property type="match status" value="1"/>
</dbReference>
<dbReference type="SMART" id="SM00354">
    <property type="entry name" value="HTH_LACI"/>
    <property type="match status" value="1"/>
</dbReference>
<dbReference type="Pfam" id="PF00356">
    <property type="entry name" value="LacI"/>
    <property type="match status" value="1"/>
</dbReference>
<dbReference type="PANTHER" id="PTHR30146:SF148">
    <property type="entry name" value="HTH-TYPE TRANSCRIPTIONAL REPRESSOR PURR-RELATED"/>
    <property type="match status" value="1"/>
</dbReference>
<name>A0A4Y3HSY6_9VIBR</name>
<gene>
    <name evidence="6" type="ORF">VIN01S_06640</name>
</gene>
<protein>
    <recommendedName>
        <fullName evidence="5">HTH lacI-type domain-containing protein</fullName>
    </recommendedName>
</protein>
<dbReference type="CDD" id="cd01392">
    <property type="entry name" value="HTH_LacI"/>
    <property type="match status" value="1"/>
</dbReference>
<dbReference type="RefSeq" id="WP_141344248.1">
    <property type="nucleotide sequence ID" value="NZ_BJLF01000002.1"/>
</dbReference>
<keyword evidence="1" id="KW-0678">Repressor</keyword>
<dbReference type="EMBL" id="BJLF01000002">
    <property type="protein sequence ID" value="GEA49860.1"/>
    <property type="molecule type" value="Genomic_DNA"/>
</dbReference>
<dbReference type="InterPro" id="IPR000843">
    <property type="entry name" value="HTH_LacI"/>
</dbReference>
<proteinExistence type="predicted"/>
<dbReference type="InterPro" id="IPR028082">
    <property type="entry name" value="Peripla_BP_I"/>
</dbReference>
<evidence type="ECO:0000256" key="2">
    <source>
        <dbReference type="ARBA" id="ARBA00023015"/>
    </source>
</evidence>
<dbReference type="InterPro" id="IPR046335">
    <property type="entry name" value="LacI/GalR-like_sensor"/>
</dbReference>
<keyword evidence="3" id="KW-0238">DNA-binding</keyword>
<evidence type="ECO:0000256" key="1">
    <source>
        <dbReference type="ARBA" id="ARBA00022491"/>
    </source>
</evidence>
<accession>A0A4Y3HSY6</accession>
<dbReference type="Pfam" id="PF13377">
    <property type="entry name" value="Peripla_BP_3"/>
    <property type="match status" value="1"/>
</dbReference>
<dbReference type="GO" id="GO:0003700">
    <property type="term" value="F:DNA-binding transcription factor activity"/>
    <property type="evidence" value="ECO:0007669"/>
    <property type="project" value="TreeGrafter"/>
</dbReference>
<feature type="domain" description="HTH lacI-type" evidence="5">
    <location>
        <begin position="4"/>
        <end position="47"/>
    </location>
</feature>